<feature type="signal peptide" evidence="10">
    <location>
        <begin position="1"/>
        <end position="19"/>
    </location>
</feature>
<gene>
    <name evidence="13" type="primary">LOC100212091</name>
</gene>
<dbReference type="Gene3D" id="3.30.40.10">
    <property type="entry name" value="Zinc/RING finger domain, C3HC4 (zinc finger)"/>
    <property type="match status" value="1"/>
</dbReference>
<keyword evidence="6 9" id="KW-1133">Transmembrane helix</keyword>
<dbReference type="PROSITE" id="PS50089">
    <property type="entry name" value="ZF_RING_2"/>
    <property type="match status" value="1"/>
</dbReference>
<keyword evidence="4 8" id="KW-0863">Zinc-finger</keyword>
<feature type="chain" id="PRO_5047281473" evidence="10">
    <location>
        <begin position="20"/>
        <end position="373"/>
    </location>
</feature>
<keyword evidence="3" id="KW-0479">Metal-binding</keyword>
<feature type="domain" description="RING-type" evidence="11">
    <location>
        <begin position="242"/>
        <end position="283"/>
    </location>
</feature>
<name>A0ABM4D2B5_HYDVU</name>
<evidence type="ECO:0000256" key="7">
    <source>
        <dbReference type="ARBA" id="ARBA00023136"/>
    </source>
</evidence>
<evidence type="ECO:0000256" key="5">
    <source>
        <dbReference type="ARBA" id="ARBA00022833"/>
    </source>
</evidence>
<sequence>MNDIFIWFFSIVFLVNVFCETSSLDDRTTYTQAILDFYKSEKKLSLYGKYGNDSPKLPRSGQLFYLKDQSWCSSFEKINNIGNLKVILIPYGNCSFQTKIEVALTYNATAVIFINNKNDEPFYEDNNEKIVSVIISKENGKKLTEVYYKYEEKIDCNINPGTHYVDKRWKVSKTSVLFVLVSFILLMCISLAWLVFYYVQRFRHIYHSDRKEKQLLTAAKKAISKLKTHPFSAATHEEDDTCAVCLESYKDGETLRELPCIHLFHKSCIDPWLLYHRTCPMCKSNILKSLGVEIPDSMPLSINVEAASGEMNTIQSHVERQNDEREPSVPPQAWSEQESNCYSSCLLFSASSLVSDTESDRSTAALVTSVARV</sequence>
<evidence type="ECO:0000259" key="11">
    <source>
        <dbReference type="PROSITE" id="PS50089"/>
    </source>
</evidence>
<evidence type="ECO:0000256" key="6">
    <source>
        <dbReference type="ARBA" id="ARBA00022989"/>
    </source>
</evidence>
<evidence type="ECO:0000256" key="2">
    <source>
        <dbReference type="ARBA" id="ARBA00022692"/>
    </source>
</evidence>
<dbReference type="Pfam" id="PF02225">
    <property type="entry name" value="PA"/>
    <property type="match status" value="1"/>
</dbReference>
<evidence type="ECO:0000256" key="8">
    <source>
        <dbReference type="PROSITE-ProRule" id="PRU00175"/>
    </source>
</evidence>
<keyword evidence="5" id="KW-0862">Zinc</keyword>
<evidence type="ECO:0000256" key="9">
    <source>
        <dbReference type="SAM" id="Phobius"/>
    </source>
</evidence>
<dbReference type="InterPro" id="IPR003137">
    <property type="entry name" value="PA_domain"/>
</dbReference>
<dbReference type="SMART" id="SM00184">
    <property type="entry name" value="RING"/>
    <property type="match status" value="1"/>
</dbReference>
<dbReference type="RefSeq" id="XP_065668399.1">
    <property type="nucleotide sequence ID" value="XM_065812327.1"/>
</dbReference>
<keyword evidence="10" id="KW-0732">Signal</keyword>
<dbReference type="GeneID" id="100212091"/>
<protein>
    <submittedName>
        <fullName evidence="13">RING finger protein 150 isoform X4</fullName>
    </submittedName>
</protein>
<dbReference type="PANTHER" id="PTHR46539:SF23">
    <property type="entry name" value="RING-TYPE DOMAIN-CONTAINING PROTEIN"/>
    <property type="match status" value="1"/>
</dbReference>
<evidence type="ECO:0000256" key="3">
    <source>
        <dbReference type="ARBA" id="ARBA00022723"/>
    </source>
</evidence>
<dbReference type="Proteomes" id="UP001652625">
    <property type="component" value="Chromosome 12"/>
</dbReference>
<dbReference type="SUPFAM" id="SSF52025">
    <property type="entry name" value="PA domain"/>
    <property type="match status" value="1"/>
</dbReference>
<accession>A0ABM4D2B5</accession>
<organism evidence="12 13">
    <name type="scientific">Hydra vulgaris</name>
    <name type="common">Hydra</name>
    <name type="synonym">Hydra attenuata</name>
    <dbReference type="NCBI Taxonomy" id="6087"/>
    <lineage>
        <taxon>Eukaryota</taxon>
        <taxon>Metazoa</taxon>
        <taxon>Cnidaria</taxon>
        <taxon>Hydrozoa</taxon>
        <taxon>Hydroidolina</taxon>
        <taxon>Anthoathecata</taxon>
        <taxon>Aplanulata</taxon>
        <taxon>Hydridae</taxon>
        <taxon>Hydra</taxon>
    </lineage>
</organism>
<reference evidence="13" key="1">
    <citation type="submission" date="2025-08" db="UniProtKB">
        <authorList>
            <consortium name="RefSeq"/>
        </authorList>
    </citation>
    <scope>IDENTIFICATION</scope>
</reference>
<evidence type="ECO:0000256" key="1">
    <source>
        <dbReference type="ARBA" id="ARBA00004167"/>
    </source>
</evidence>
<proteinExistence type="predicted"/>
<keyword evidence="7 9" id="KW-0472">Membrane</keyword>
<evidence type="ECO:0000256" key="4">
    <source>
        <dbReference type="ARBA" id="ARBA00022771"/>
    </source>
</evidence>
<evidence type="ECO:0000313" key="13">
    <source>
        <dbReference type="RefSeq" id="XP_065668399.1"/>
    </source>
</evidence>
<evidence type="ECO:0000256" key="10">
    <source>
        <dbReference type="SAM" id="SignalP"/>
    </source>
</evidence>
<dbReference type="PANTHER" id="PTHR46539">
    <property type="entry name" value="E3 UBIQUITIN-PROTEIN LIGASE ATL42"/>
    <property type="match status" value="1"/>
</dbReference>
<keyword evidence="12" id="KW-1185">Reference proteome</keyword>
<dbReference type="InterPro" id="IPR013083">
    <property type="entry name" value="Znf_RING/FYVE/PHD"/>
</dbReference>
<dbReference type="CDD" id="cd16454">
    <property type="entry name" value="RING-H2_PA-TM-RING"/>
    <property type="match status" value="1"/>
</dbReference>
<comment type="subcellular location">
    <subcellularLocation>
        <location evidence="1">Membrane</location>
        <topology evidence="1">Single-pass membrane protein</topology>
    </subcellularLocation>
</comment>
<feature type="transmembrane region" description="Helical" evidence="9">
    <location>
        <begin position="176"/>
        <end position="199"/>
    </location>
</feature>
<keyword evidence="2 9" id="KW-0812">Transmembrane</keyword>
<dbReference type="Gene3D" id="3.50.30.30">
    <property type="match status" value="1"/>
</dbReference>
<evidence type="ECO:0000313" key="12">
    <source>
        <dbReference type="Proteomes" id="UP001652625"/>
    </source>
</evidence>
<dbReference type="SUPFAM" id="SSF57850">
    <property type="entry name" value="RING/U-box"/>
    <property type="match status" value="1"/>
</dbReference>
<dbReference type="Pfam" id="PF13639">
    <property type="entry name" value="zf-RING_2"/>
    <property type="match status" value="1"/>
</dbReference>
<dbReference type="InterPro" id="IPR001841">
    <property type="entry name" value="Znf_RING"/>
</dbReference>
<dbReference type="InterPro" id="IPR046450">
    <property type="entry name" value="PA_dom_sf"/>
</dbReference>